<comment type="caution">
    <text evidence="2">The sequence shown here is derived from an EMBL/GenBank/DDBJ whole genome shotgun (WGS) entry which is preliminary data.</text>
</comment>
<dbReference type="RefSeq" id="WP_201019215.1">
    <property type="nucleotide sequence ID" value="NZ_JAUQOO010000010.1"/>
</dbReference>
<dbReference type="Pfam" id="PF11776">
    <property type="entry name" value="RcnB"/>
    <property type="match status" value="1"/>
</dbReference>
<keyword evidence="3" id="KW-1185">Reference proteome</keyword>
<keyword evidence="1" id="KW-0732">Signal</keyword>
<dbReference type="Gene3D" id="3.10.450.160">
    <property type="entry name" value="inner membrane protein cigr"/>
    <property type="match status" value="1"/>
</dbReference>
<evidence type="ECO:0000313" key="3">
    <source>
        <dbReference type="Proteomes" id="UP001223016"/>
    </source>
</evidence>
<dbReference type="PROSITE" id="PS51257">
    <property type="entry name" value="PROKAR_LIPOPROTEIN"/>
    <property type="match status" value="1"/>
</dbReference>
<protein>
    <submittedName>
        <fullName evidence="2">RcnB family protein</fullName>
    </submittedName>
</protein>
<evidence type="ECO:0000256" key="1">
    <source>
        <dbReference type="SAM" id="SignalP"/>
    </source>
</evidence>
<proteinExistence type="predicted"/>
<evidence type="ECO:0000313" key="2">
    <source>
        <dbReference type="EMBL" id="MDO7927957.1"/>
    </source>
</evidence>
<feature type="chain" id="PRO_5046706077" evidence="1">
    <location>
        <begin position="26"/>
        <end position="98"/>
    </location>
</feature>
<feature type="signal peptide" evidence="1">
    <location>
        <begin position="1"/>
        <end position="25"/>
    </location>
</feature>
<accession>A0ABT9CR29</accession>
<gene>
    <name evidence="2" type="ORF">Q6A51_14270</name>
</gene>
<sequence length="98" mass="10427">MKSKSLIACLALLGCASIATLPAQAAQTVEAAGSTYREIDVGSFLPERFLSTKAAMTDWKTKGLTAPGVSSQWVRIQDKYARVQVSNGKVVEVVQAPN</sequence>
<dbReference type="EMBL" id="JAUQOO010000010">
    <property type="protein sequence ID" value="MDO7927957.1"/>
    <property type="molecule type" value="Genomic_DNA"/>
</dbReference>
<organism evidence="2 3">
    <name type="scientific">Pseudomonas serbiensis</name>
    <dbReference type="NCBI Taxonomy" id="3064350"/>
    <lineage>
        <taxon>Bacteria</taxon>
        <taxon>Pseudomonadati</taxon>
        <taxon>Pseudomonadota</taxon>
        <taxon>Gammaproteobacteria</taxon>
        <taxon>Pseudomonadales</taxon>
        <taxon>Pseudomonadaceae</taxon>
        <taxon>Pseudomonas</taxon>
    </lineage>
</organism>
<name>A0ABT9CR29_9PSED</name>
<dbReference type="InterPro" id="IPR024572">
    <property type="entry name" value="RcnB"/>
</dbReference>
<dbReference type="Proteomes" id="UP001223016">
    <property type="component" value="Unassembled WGS sequence"/>
</dbReference>
<reference evidence="2 3" key="1">
    <citation type="submission" date="2023-07" db="EMBL/GenBank/DDBJ databases">
        <title>Identification of four novel Pseudomonas species associated with bacterial leaf spot of cucurbits.</title>
        <authorList>
            <person name="Fullem K.R."/>
        </authorList>
    </citation>
    <scope>NUCLEOTIDE SEQUENCE [LARGE SCALE GENOMIC DNA]</scope>
    <source>
        <strain evidence="2 3">KFB 138</strain>
    </source>
</reference>